<proteinExistence type="predicted"/>
<dbReference type="InterPro" id="IPR016181">
    <property type="entry name" value="Acyl_CoA_acyltransferase"/>
</dbReference>
<organism evidence="1 2">
    <name type="scientific">Chondromyces apiculatus DSM 436</name>
    <dbReference type="NCBI Taxonomy" id="1192034"/>
    <lineage>
        <taxon>Bacteria</taxon>
        <taxon>Pseudomonadati</taxon>
        <taxon>Myxococcota</taxon>
        <taxon>Polyangia</taxon>
        <taxon>Polyangiales</taxon>
        <taxon>Polyangiaceae</taxon>
        <taxon>Chondromyces</taxon>
    </lineage>
</organism>
<evidence type="ECO:0000313" key="2">
    <source>
        <dbReference type="Proteomes" id="UP000019678"/>
    </source>
</evidence>
<dbReference type="Pfam" id="PF13527">
    <property type="entry name" value="Acetyltransf_9"/>
    <property type="match status" value="1"/>
</dbReference>
<dbReference type="Gene3D" id="3.40.630.30">
    <property type="match status" value="1"/>
</dbReference>
<evidence type="ECO:0008006" key="3">
    <source>
        <dbReference type="Google" id="ProtNLM"/>
    </source>
</evidence>
<dbReference type="STRING" id="1192034.CAP_8710"/>
<name>A0A017TFB8_9BACT</name>
<sequence length="304" mass="33564">MPTYVPRLDQRFVIEASRHTHSIWGSGRSLDEHATYTLAQLDRAGPDLLRYVGLVDATGLVASAKRYSMQLAAPDGSPLPAVGIGAVFTREDARDRGHAATLVREILREATAEGLSAAWLHSEIDPAYYTRLGFLPLPGLAHRAATEDLPEGAPLGLRPATADDIPRLLAWYEAGYDHGWLRPARSPALWRYFAFRNPTPAFILEDQGHDLGYLSANPTPQALWVNEWSAPGVPRPRILATLRALAARHELRAITGWLRPDQVDPVFRTTGRAAGIPMIHLLASPWTAETIDPARTHFGAYEYF</sequence>
<dbReference type="OrthoDB" id="5495853at2"/>
<dbReference type="RefSeq" id="WP_044237489.1">
    <property type="nucleotide sequence ID" value="NZ_ASRX01000009.1"/>
</dbReference>
<dbReference type="SUPFAM" id="SSF55729">
    <property type="entry name" value="Acyl-CoA N-acyltransferases (Nat)"/>
    <property type="match status" value="1"/>
</dbReference>
<comment type="caution">
    <text evidence="1">The sequence shown here is derived from an EMBL/GenBank/DDBJ whole genome shotgun (WGS) entry which is preliminary data.</text>
</comment>
<dbReference type="Proteomes" id="UP000019678">
    <property type="component" value="Unassembled WGS sequence"/>
</dbReference>
<dbReference type="CDD" id="cd04301">
    <property type="entry name" value="NAT_SF"/>
    <property type="match status" value="1"/>
</dbReference>
<gene>
    <name evidence="1" type="ORF">CAP_8710</name>
</gene>
<reference evidence="1 2" key="1">
    <citation type="submission" date="2013-05" db="EMBL/GenBank/DDBJ databases">
        <title>Genome assembly of Chondromyces apiculatus DSM 436.</title>
        <authorList>
            <person name="Sharma G."/>
            <person name="Khatri I."/>
            <person name="Kaur C."/>
            <person name="Mayilraj S."/>
            <person name="Subramanian S."/>
        </authorList>
    </citation>
    <scope>NUCLEOTIDE SEQUENCE [LARGE SCALE GENOMIC DNA]</scope>
    <source>
        <strain evidence="1 2">DSM 436</strain>
    </source>
</reference>
<keyword evidence="2" id="KW-1185">Reference proteome</keyword>
<protein>
    <recommendedName>
        <fullName evidence="3">N-acetyltransferase domain-containing protein</fullName>
    </recommendedName>
</protein>
<accession>A0A017TFB8</accession>
<evidence type="ECO:0000313" key="1">
    <source>
        <dbReference type="EMBL" id="EYF07587.1"/>
    </source>
</evidence>
<dbReference type="EMBL" id="ASRX01000009">
    <property type="protein sequence ID" value="EYF07587.1"/>
    <property type="molecule type" value="Genomic_DNA"/>
</dbReference>
<dbReference type="AlphaFoldDB" id="A0A017TFB8"/>